<sequence>MLKKPQDRDDVVLQRSRTPLSCLTAWEMGRSISAKWGRSFEPLDRTPQNLKSSGAASPSGQQVAHRIPSHFVMYTVEPLCDPIVLLQCLPLLGHMVSLPSSLSPRDRVSFDAFFPVYQAVQRSGAGARGGDALDEFIEGLRHFDKEGNGYISCAELRHLLTTLGEKLSDEEVDQILAGQEDQHGNIRYEGTLIYSV</sequence>
<protein>
    <submittedName>
        <fullName evidence="2">MYL6</fullName>
    </submittedName>
</protein>
<dbReference type="PROSITE" id="PS50222">
    <property type="entry name" value="EF_HAND_2"/>
    <property type="match status" value="1"/>
</dbReference>
<evidence type="ECO:0000313" key="3">
    <source>
        <dbReference type="Proteomes" id="UP001235939"/>
    </source>
</evidence>
<dbReference type="InterPro" id="IPR011992">
    <property type="entry name" value="EF-hand-dom_pair"/>
</dbReference>
<evidence type="ECO:0000313" key="2">
    <source>
        <dbReference type="EMBL" id="UYV81373.1"/>
    </source>
</evidence>
<dbReference type="Gene3D" id="1.10.238.10">
    <property type="entry name" value="EF-hand"/>
    <property type="match status" value="1"/>
</dbReference>
<dbReference type="CDD" id="cd00051">
    <property type="entry name" value="EFh"/>
    <property type="match status" value="1"/>
</dbReference>
<dbReference type="SUPFAM" id="SSF47473">
    <property type="entry name" value="EF-hand"/>
    <property type="match status" value="1"/>
</dbReference>
<proteinExistence type="predicted"/>
<feature type="domain" description="EF-hand" evidence="1">
    <location>
        <begin position="131"/>
        <end position="166"/>
    </location>
</feature>
<name>A0ABY6LNE3_9ARAC</name>
<reference evidence="2 3" key="1">
    <citation type="submission" date="2022-01" db="EMBL/GenBank/DDBJ databases">
        <title>A chromosomal length assembly of Cordylochernes scorpioides.</title>
        <authorList>
            <person name="Zeh D."/>
            <person name="Zeh J."/>
        </authorList>
    </citation>
    <scope>NUCLEOTIDE SEQUENCE [LARGE SCALE GENOMIC DNA]</scope>
    <source>
        <strain evidence="2">IN4F17</strain>
        <tissue evidence="2">Whole Body</tissue>
    </source>
</reference>
<dbReference type="InterPro" id="IPR050230">
    <property type="entry name" value="CALM/Myosin/TropC-like"/>
</dbReference>
<dbReference type="PANTHER" id="PTHR23048:SF49">
    <property type="entry name" value="FI08416P-RELATED"/>
    <property type="match status" value="1"/>
</dbReference>
<dbReference type="Pfam" id="PF13499">
    <property type="entry name" value="EF-hand_7"/>
    <property type="match status" value="1"/>
</dbReference>
<organism evidence="2 3">
    <name type="scientific">Cordylochernes scorpioides</name>
    <dbReference type="NCBI Taxonomy" id="51811"/>
    <lineage>
        <taxon>Eukaryota</taxon>
        <taxon>Metazoa</taxon>
        <taxon>Ecdysozoa</taxon>
        <taxon>Arthropoda</taxon>
        <taxon>Chelicerata</taxon>
        <taxon>Arachnida</taxon>
        <taxon>Pseudoscorpiones</taxon>
        <taxon>Cheliferoidea</taxon>
        <taxon>Chernetidae</taxon>
        <taxon>Cordylochernes</taxon>
    </lineage>
</organism>
<dbReference type="PANTHER" id="PTHR23048">
    <property type="entry name" value="MYOSIN LIGHT CHAIN 1, 3"/>
    <property type="match status" value="1"/>
</dbReference>
<gene>
    <name evidence="2" type="ORF">LAZ67_20000977</name>
</gene>
<accession>A0ABY6LNE3</accession>
<dbReference type="EMBL" id="CP092882">
    <property type="protein sequence ID" value="UYV81373.1"/>
    <property type="molecule type" value="Genomic_DNA"/>
</dbReference>
<keyword evidence="3" id="KW-1185">Reference proteome</keyword>
<dbReference type="Proteomes" id="UP001235939">
    <property type="component" value="Chromosome 20"/>
</dbReference>
<evidence type="ECO:0000259" key="1">
    <source>
        <dbReference type="PROSITE" id="PS50222"/>
    </source>
</evidence>
<dbReference type="InterPro" id="IPR002048">
    <property type="entry name" value="EF_hand_dom"/>
</dbReference>